<dbReference type="PATRIC" id="fig|1565605.3.peg.1165"/>
<dbReference type="Pfam" id="PF13852">
    <property type="entry name" value="DUF4197"/>
    <property type="match status" value="1"/>
</dbReference>
<dbReference type="Proteomes" id="UP000061603">
    <property type="component" value="Chromosome"/>
</dbReference>
<reference evidence="1 2" key="1">
    <citation type="journal article" date="2015" name="Genome Announc.">
        <title>Complete Genome Sequence of a Novel Bacterium within the Family Rhodocyclaceae That Degrades Polycyclic Aromatic Hydrocarbons.</title>
        <authorList>
            <person name="Singleton D.R."/>
            <person name="Dickey A.N."/>
            <person name="Scholl E.H."/>
            <person name="Wright F.A."/>
            <person name="Aitken M.D."/>
        </authorList>
    </citation>
    <scope>NUCLEOTIDE SEQUENCE [LARGE SCALE GENOMIC DNA]</scope>
    <source>
        <strain evidence="2">PG1-Ca6</strain>
    </source>
</reference>
<protein>
    <recommendedName>
        <fullName evidence="3">DUF4197 domain-containing protein</fullName>
    </recommendedName>
</protein>
<dbReference type="HOGENOM" id="CLU_085032_0_0_4"/>
<proteinExistence type="predicted"/>
<evidence type="ECO:0000313" key="1">
    <source>
        <dbReference type="EMBL" id="AJP48070.1"/>
    </source>
</evidence>
<evidence type="ECO:0000313" key="2">
    <source>
        <dbReference type="Proteomes" id="UP000061603"/>
    </source>
</evidence>
<gene>
    <name evidence="1" type="ORF">PG1C_05550</name>
</gene>
<keyword evidence="2" id="KW-1185">Reference proteome</keyword>
<evidence type="ECO:0008006" key="3">
    <source>
        <dbReference type="Google" id="ProtNLM"/>
    </source>
</evidence>
<dbReference type="EMBL" id="CP010554">
    <property type="protein sequence ID" value="AJP48070.1"/>
    <property type="molecule type" value="Genomic_DNA"/>
</dbReference>
<sequence length="257" mass="27035">MKPGFSGWVVGLGVLGIGLSAQAFDYGSALKNVLDKNKSTAAAPVGTTAAGVDSLTSSEMTSGLKEALSRGAEIAVAQLGKKDGFFANPSLKIPLPPALQKGEKIMRAVGMGKQADDLVLSMNRAAEAAVPEAKKLLVTAVKEMSVEDAKGILTGGKTSATDFFRKKTEAALTKRFLPIVKTNTDKSGLAQQYNSYAGMASKFGVSKKGQATVEDYVTQQSLDRLYKVVGEQERAIRANPLQSGSDLLKKVFGAVMK</sequence>
<organism evidence="1 2">
    <name type="scientific">Rugosibacter aromaticivorans</name>
    <dbReference type="NCBI Taxonomy" id="1565605"/>
    <lineage>
        <taxon>Bacteria</taxon>
        <taxon>Pseudomonadati</taxon>
        <taxon>Pseudomonadota</taxon>
        <taxon>Betaproteobacteria</taxon>
        <taxon>Nitrosomonadales</taxon>
        <taxon>Sterolibacteriaceae</taxon>
        <taxon>Rugosibacter</taxon>
    </lineage>
</organism>
<dbReference type="InterPro" id="IPR025245">
    <property type="entry name" value="DUF4197"/>
</dbReference>
<name>A0A0C5J804_9PROT</name>
<dbReference type="KEGG" id="rbu:PG1C_05550"/>
<accession>A0A0C5J804</accession>
<dbReference type="RefSeq" id="WP_202636428.1">
    <property type="nucleotide sequence ID" value="NZ_CP010554.1"/>
</dbReference>
<dbReference type="AlphaFoldDB" id="A0A0C5J804"/>